<sequence>MSDLLSTIFDAYGGRSRWEEASRITARQFFGGALWGMKGHPGALNDVDVTVDLRREYVTQKPFFHPDHHTVFSADRVAVEDSDGNVVEELTDPRASFAGHDLMTPWTRLQLAYFSGSAMWTYLAEPLSLTYPGVRTEEIGPWTEDGEKFRRLHITFPDSIATLSTEQTVYVDAQGLIRRRDYSVEIAGNTPAAHYVSGHQEVSGLVIPTTRMIYSRDAEGHKIPEPLVVSVRLENVAVS</sequence>
<accession>A0A124HK18</accession>
<evidence type="ECO:0000313" key="1">
    <source>
        <dbReference type="EMBL" id="KUN18239.1"/>
    </source>
</evidence>
<reference evidence="1 2" key="1">
    <citation type="submission" date="2015-10" db="EMBL/GenBank/DDBJ databases">
        <title>Draft genome sequence of Streptomyces corchorusii DSM 40340, type strain for the species Streptomyces corchorusii.</title>
        <authorList>
            <person name="Ruckert C."/>
            <person name="Winkler A."/>
            <person name="Kalinowski J."/>
            <person name="Kampfer P."/>
            <person name="Glaeser S."/>
        </authorList>
    </citation>
    <scope>NUCLEOTIDE SEQUENCE [LARGE SCALE GENOMIC DNA]</scope>
    <source>
        <strain evidence="1 2">DSM 40340</strain>
    </source>
</reference>
<comment type="caution">
    <text evidence="1">The sequence shown here is derived from an EMBL/GenBank/DDBJ whole genome shotgun (WGS) entry which is preliminary data.</text>
</comment>
<dbReference type="EMBL" id="LMWP01000044">
    <property type="protein sequence ID" value="KUN18239.1"/>
    <property type="molecule type" value="Genomic_DNA"/>
</dbReference>
<keyword evidence="2" id="KW-1185">Reference proteome</keyword>
<name>A0A124HK18_STRCK</name>
<proteinExistence type="predicted"/>
<organism evidence="1 2">
    <name type="scientific">Streptomyces corchorusii</name>
    <name type="common">Streptomyces chibaensis</name>
    <dbReference type="NCBI Taxonomy" id="1903"/>
    <lineage>
        <taxon>Bacteria</taxon>
        <taxon>Bacillati</taxon>
        <taxon>Actinomycetota</taxon>
        <taxon>Actinomycetes</taxon>
        <taxon>Kitasatosporales</taxon>
        <taxon>Streptomycetaceae</taxon>
        <taxon>Streptomyces</taxon>
    </lineage>
</organism>
<dbReference type="AlphaFoldDB" id="A0A124HK18"/>
<dbReference type="RefSeq" id="WP_059265901.1">
    <property type="nucleotide sequence ID" value="NZ_KQ948367.1"/>
</dbReference>
<gene>
    <name evidence="1" type="ORF">AQJ11_34795</name>
</gene>
<dbReference type="Proteomes" id="UP000053398">
    <property type="component" value="Unassembled WGS sequence"/>
</dbReference>
<evidence type="ECO:0000313" key="2">
    <source>
        <dbReference type="Proteomes" id="UP000053398"/>
    </source>
</evidence>
<protein>
    <submittedName>
        <fullName evidence="1">Uncharacterized protein</fullName>
    </submittedName>
</protein>